<keyword evidence="3" id="KW-0175">Coiled coil</keyword>
<evidence type="ECO:0000256" key="4">
    <source>
        <dbReference type="SAM" id="Phobius"/>
    </source>
</evidence>
<keyword evidence="4" id="KW-0812">Transmembrane</keyword>
<keyword evidence="4" id="KW-1133">Transmembrane helix</keyword>
<protein>
    <submittedName>
        <fullName evidence="5">Macrolide-specific efflux protein MacA</fullName>
    </submittedName>
</protein>
<comment type="similarity">
    <text evidence="2">Belongs to the membrane fusion protein (MFP) (TC 8.A.1) family.</text>
</comment>
<accession>A0A0G1ZQ82</accession>
<sequence>MAKRLIFFVYFLVLAAALGFLGWWFMSDNTGPELRTETVTRGDVVKTVDASGSLQRGEAISLTLNAVGIVEAVTVAPGDRVEAGTVVAKLNDDALEAVVAGSAAAVSQAQANERMVVDSGAGEDARTIAAAQVNQARAAHEQSIIALRNARLVMPLDGVITGVFIHEGEMVQGVAVTFETESDVVDVTLYIPENDIASVAADQAVALNIPALDQVFITDVSSIYPAAMMLEGVPYFEAHAYVSIDGEDGSGALRSGMTVDALVTVEVQTSVLSVSQRAIVTRDGKTYVRVTDEAAEEGYVEREVELGLRGDDGRVVVLGGLGEGDVVVTQVVEE</sequence>
<comment type="caution">
    <text evidence="5">The sequence shown here is derived from an EMBL/GenBank/DDBJ whole genome shotgun (WGS) entry which is preliminary data.</text>
</comment>
<dbReference type="SUPFAM" id="SSF111369">
    <property type="entry name" value="HlyD-like secretion proteins"/>
    <property type="match status" value="1"/>
</dbReference>
<name>A0A0G1ZQ82_9BACT</name>
<gene>
    <name evidence="5" type="ORF">UY72_C0013G0002</name>
</gene>
<reference evidence="5 6" key="1">
    <citation type="journal article" date="2015" name="Nature">
        <title>rRNA introns, odd ribosomes, and small enigmatic genomes across a large radiation of phyla.</title>
        <authorList>
            <person name="Brown C.T."/>
            <person name="Hug L.A."/>
            <person name="Thomas B.C."/>
            <person name="Sharon I."/>
            <person name="Castelle C.J."/>
            <person name="Singh A."/>
            <person name="Wilkins M.J."/>
            <person name="Williams K.H."/>
            <person name="Banfield J.F."/>
        </authorList>
    </citation>
    <scope>NUCLEOTIDE SEQUENCE [LARGE SCALE GENOMIC DNA]</scope>
</reference>
<evidence type="ECO:0000313" key="6">
    <source>
        <dbReference type="Proteomes" id="UP000034846"/>
    </source>
</evidence>
<organism evidence="5 6">
    <name type="scientific">Candidatus Uhrbacteria bacterium GW2011_GWD2_52_7</name>
    <dbReference type="NCBI Taxonomy" id="1618989"/>
    <lineage>
        <taxon>Bacteria</taxon>
        <taxon>Candidatus Uhriibacteriota</taxon>
    </lineage>
</organism>
<dbReference type="Gene3D" id="2.40.30.170">
    <property type="match status" value="1"/>
</dbReference>
<dbReference type="GO" id="GO:0016020">
    <property type="term" value="C:membrane"/>
    <property type="evidence" value="ECO:0007669"/>
    <property type="project" value="InterPro"/>
</dbReference>
<evidence type="ECO:0000256" key="3">
    <source>
        <dbReference type="ARBA" id="ARBA00023054"/>
    </source>
</evidence>
<dbReference type="Gene3D" id="2.40.50.100">
    <property type="match status" value="1"/>
</dbReference>
<feature type="transmembrane region" description="Helical" evidence="4">
    <location>
        <begin position="7"/>
        <end position="26"/>
    </location>
</feature>
<keyword evidence="4" id="KW-0472">Membrane</keyword>
<dbReference type="GO" id="GO:0030313">
    <property type="term" value="C:cell envelope"/>
    <property type="evidence" value="ECO:0007669"/>
    <property type="project" value="UniProtKB-SubCell"/>
</dbReference>
<dbReference type="PANTHER" id="PTHR32347:SF23">
    <property type="entry name" value="BLL5650 PROTEIN"/>
    <property type="match status" value="1"/>
</dbReference>
<evidence type="ECO:0000313" key="5">
    <source>
        <dbReference type="EMBL" id="KKW30392.1"/>
    </source>
</evidence>
<dbReference type="PANTHER" id="PTHR32347">
    <property type="entry name" value="EFFLUX SYSTEM COMPONENT YKNX-RELATED"/>
    <property type="match status" value="1"/>
</dbReference>
<proteinExistence type="inferred from homology"/>
<dbReference type="NCBIfam" id="TIGR01730">
    <property type="entry name" value="RND_mfp"/>
    <property type="match status" value="1"/>
</dbReference>
<dbReference type="Gene3D" id="2.40.420.20">
    <property type="match status" value="1"/>
</dbReference>
<evidence type="ECO:0000256" key="1">
    <source>
        <dbReference type="ARBA" id="ARBA00004196"/>
    </source>
</evidence>
<dbReference type="Proteomes" id="UP000034846">
    <property type="component" value="Unassembled WGS sequence"/>
</dbReference>
<dbReference type="AlphaFoldDB" id="A0A0G1ZQ82"/>
<comment type="subcellular location">
    <subcellularLocation>
        <location evidence="1">Cell envelope</location>
    </subcellularLocation>
</comment>
<dbReference type="InterPro" id="IPR006143">
    <property type="entry name" value="RND_pump_MFP"/>
</dbReference>
<dbReference type="EMBL" id="LCRD01000013">
    <property type="protein sequence ID" value="KKW30392.1"/>
    <property type="molecule type" value="Genomic_DNA"/>
</dbReference>
<dbReference type="InterPro" id="IPR050465">
    <property type="entry name" value="UPF0194_transport"/>
</dbReference>
<dbReference type="GO" id="GO:0022857">
    <property type="term" value="F:transmembrane transporter activity"/>
    <property type="evidence" value="ECO:0007669"/>
    <property type="project" value="InterPro"/>
</dbReference>
<evidence type="ECO:0000256" key="2">
    <source>
        <dbReference type="ARBA" id="ARBA00009477"/>
    </source>
</evidence>